<feature type="transmembrane region" description="Helical" evidence="1">
    <location>
        <begin position="279"/>
        <end position="300"/>
    </location>
</feature>
<feature type="transmembrane region" description="Helical" evidence="1">
    <location>
        <begin position="103"/>
        <end position="122"/>
    </location>
</feature>
<evidence type="ECO:0000313" key="2">
    <source>
        <dbReference type="EMBL" id="GAV03686.1"/>
    </source>
</evidence>
<evidence type="ECO:0000256" key="1">
    <source>
        <dbReference type="SAM" id="Phobius"/>
    </source>
</evidence>
<dbReference type="AlphaFoldDB" id="A0A1D1VS56"/>
<feature type="transmembrane region" description="Helical" evidence="1">
    <location>
        <begin position="312"/>
        <end position="334"/>
    </location>
</feature>
<proteinExistence type="predicted"/>
<feature type="transmembrane region" description="Helical" evidence="1">
    <location>
        <begin position="215"/>
        <end position="235"/>
    </location>
</feature>
<keyword evidence="1" id="KW-0472">Membrane</keyword>
<feature type="transmembrane region" description="Helical" evidence="1">
    <location>
        <begin position="381"/>
        <end position="401"/>
    </location>
</feature>
<dbReference type="OrthoDB" id="10062838at2759"/>
<feature type="transmembrane region" description="Helical" evidence="1">
    <location>
        <begin position="165"/>
        <end position="184"/>
    </location>
</feature>
<keyword evidence="1" id="KW-1133">Transmembrane helix</keyword>
<dbReference type="EMBL" id="BDGG01000009">
    <property type="protein sequence ID" value="GAV03686.1"/>
    <property type="molecule type" value="Genomic_DNA"/>
</dbReference>
<accession>A0A1D1VS56</accession>
<dbReference type="Proteomes" id="UP000186922">
    <property type="component" value="Unassembled WGS sequence"/>
</dbReference>
<feature type="transmembrane region" description="Helical" evidence="1">
    <location>
        <begin position="407"/>
        <end position="426"/>
    </location>
</feature>
<evidence type="ECO:0000313" key="3">
    <source>
        <dbReference type="Proteomes" id="UP000186922"/>
    </source>
</evidence>
<feature type="transmembrane region" description="Helical" evidence="1">
    <location>
        <begin position="354"/>
        <end position="374"/>
    </location>
</feature>
<dbReference type="PANTHER" id="PTHR19346:SF4">
    <property type="entry name" value="SUGAR PHOSPHATE TRANSPORTER DOMAIN-CONTAINING PROTEIN"/>
    <property type="match status" value="1"/>
</dbReference>
<protein>
    <recommendedName>
        <fullName evidence="4">EamA domain-containing protein</fullName>
    </recommendedName>
</protein>
<name>A0A1D1VS56_RAMVA</name>
<reference evidence="2 3" key="1">
    <citation type="journal article" date="2016" name="Nat. Commun.">
        <title>Extremotolerant tardigrade genome and improved radiotolerance of human cultured cells by tardigrade-unique protein.</title>
        <authorList>
            <person name="Hashimoto T."/>
            <person name="Horikawa D.D."/>
            <person name="Saito Y."/>
            <person name="Kuwahara H."/>
            <person name="Kozuka-Hata H."/>
            <person name="Shin-I T."/>
            <person name="Minakuchi Y."/>
            <person name="Ohishi K."/>
            <person name="Motoyama A."/>
            <person name="Aizu T."/>
            <person name="Enomoto A."/>
            <person name="Kondo K."/>
            <person name="Tanaka S."/>
            <person name="Hara Y."/>
            <person name="Koshikawa S."/>
            <person name="Sagara H."/>
            <person name="Miura T."/>
            <person name="Yokobori S."/>
            <person name="Miyagawa K."/>
            <person name="Suzuki Y."/>
            <person name="Kubo T."/>
            <person name="Oyama M."/>
            <person name="Kohara Y."/>
            <person name="Fujiyama A."/>
            <person name="Arakawa K."/>
            <person name="Katayama T."/>
            <person name="Toyoda A."/>
            <person name="Kunieda T."/>
        </authorList>
    </citation>
    <scope>NUCLEOTIDE SEQUENCE [LARGE SCALE GENOMIC DNA]</scope>
    <source>
        <strain evidence="2 3">YOKOZUNA-1</strain>
    </source>
</reference>
<dbReference type="PANTHER" id="PTHR19346">
    <property type="entry name" value="SUGAR PHOSPHATE TRANSPORTER DOMAIN-CONTAINING PROTEIN"/>
    <property type="match status" value="1"/>
</dbReference>
<evidence type="ECO:0008006" key="4">
    <source>
        <dbReference type="Google" id="ProtNLM"/>
    </source>
</evidence>
<keyword evidence="3" id="KW-1185">Reference proteome</keyword>
<feature type="transmembrane region" description="Helical" evidence="1">
    <location>
        <begin position="65"/>
        <end position="83"/>
    </location>
</feature>
<feature type="transmembrane region" description="Helical" evidence="1">
    <location>
        <begin position="190"/>
        <end position="210"/>
    </location>
</feature>
<sequence>MKEESAKFLKQPALPKILITPSSATHLDQIATDLSDEEEDKVNVVPAAPPEGEGAISAAQAHKNWLLALLLLLVYITLVVTSSQLTSSAFNDVQYKPYKAPFLFIWCKIAMRMLAFPFALLIQSLIRLCQRHPVAVRDQWRHCTKALRVDEGQGRVGVRIILWKFFPMSITMLLMQIGWIVGLVHAPASIVTALCAGTIAFSYLLSWLVLKNKMLLIKGIFVIVAFVGIGLISYASTTAKYAAEKSTDTQADPIGEAFVSHETVVNATELPLAFSTTSFAGANVYLGVFCGLGAAIFYSLHQLTFKQAFKQADFIQVSLIMSIMSIFICIMYLPVPLIINAVGYERWEFAKMPWGIMFISWCFAFISSVSYAYGLALSNPFFMSVAEVAIVALSTGIDAIVRQISLSDLQIAGVAIVALAFIFMVMPDQWISVKLKTKSPVDNIALENGSKKNPEELEELNPVTHPVSVVR</sequence>
<dbReference type="InterPro" id="IPR026505">
    <property type="entry name" value="Solute_c_fam_35_mem_F3/F4"/>
</dbReference>
<comment type="caution">
    <text evidence="2">The sequence shown here is derived from an EMBL/GenBank/DDBJ whole genome shotgun (WGS) entry which is preliminary data.</text>
</comment>
<organism evidence="2 3">
    <name type="scientific">Ramazzottius varieornatus</name>
    <name type="common">Water bear</name>
    <name type="synonym">Tardigrade</name>
    <dbReference type="NCBI Taxonomy" id="947166"/>
    <lineage>
        <taxon>Eukaryota</taxon>
        <taxon>Metazoa</taxon>
        <taxon>Ecdysozoa</taxon>
        <taxon>Tardigrada</taxon>
        <taxon>Eutardigrada</taxon>
        <taxon>Parachela</taxon>
        <taxon>Hypsibioidea</taxon>
        <taxon>Ramazzottiidae</taxon>
        <taxon>Ramazzottius</taxon>
    </lineage>
</organism>
<gene>
    <name evidence="2" type="primary">RvY_14076-1</name>
    <name evidence="2" type="synonym">RvY_14076.1</name>
    <name evidence="2" type="ORF">RvY_14076</name>
</gene>
<keyword evidence="1" id="KW-0812">Transmembrane</keyword>